<keyword evidence="4" id="KW-0269">Exonuclease</keyword>
<dbReference type="NCBIfam" id="TIGR00573">
    <property type="entry name" value="dnaq"/>
    <property type="match status" value="1"/>
</dbReference>
<dbReference type="PANTHER" id="PTHR30231">
    <property type="entry name" value="DNA POLYMERASE III SUBUNIT EPSILON"/>
    <property type="match status" value="1"/>
</dbReference>
<dbReference type="InterPro" id="IPR012337">
    <property type="entry name" value="RNaseH-like_sf"/>
</dbReference>
<protein>
    <submittedName>
        <fullName evidence="4">Exonuclease</fullName>
    </submittedName>
</protein>
<dbReference type="Pfam" id="PF00929">
    <property type="entry name" value="RNase_T"/>
    <property type="match status" value="1"/>
</dbReference>
<gene>
    <name evidence="4" type="ORF">F8C67_12995</name>
</gene>
<evidence type="ECO:0000256" key="1">
    <source>
        <dbReference type="ARBA" id="ARBA00025483"/>
    </source>
</evidence>
<dbReference type="FunFam" id="3.30.420.10:FF:000045">
    <property type="entry name" value="3'-5' exonuclease DinG"/>
    <property type="match status" value="1"/>
</dbReference>
<dbReference type="InterPro" id="IPR006054">
    <property type="entry name" value="DnaQ"/>
</dbReference>
<keyword evidence="4" id="KW-0378">Hydrolase</keyword>
<dbReference type="GO" id="GO:0003677">
    <property type="term" value="F:DNA binding"/>
    <property type="evidence" value="ECO:0007669"/>
    <property type="project" value="InterPro"/>
</dbReference>
<dbReference type="InterPro" id="IPR013520">
    <property type="entry name" value="Ribonucl_H"/>
</dbReference>
<dbReference type="InterPro" id="IPR036397">
    <property type="entry name" value="RNaseH_sf"/>
</dbReference>
<dbReference type="InterPro" id="IPR000305">
    <property type="entry name" value="GIY-YIG_endonuc"/>
</dbReference>
<dbReference type="AlphaFoldDB" id="A0A6N6RD31"/>
<evidence type="ECO:0000313" key="5">
    <source>
        <dbReference type="Proteomes" id="UP000468650"/>
    </source>
</evidence>
<name>A0A6N6RD31_9FLAO</name>
<comment type="subunit">
    <text evidence="2">DNA polymerase III contains a core (composed of alpha, epsilon and theta chains) that associates with a tau subunit. This core dimerizes to form the POLIII' complex. PolIII' associates with the gamma complex (composed of gamma, delta, delta', psi and chi chains) and with the beta chain to form the complete DNA polymerase III complex.</text>
</comment>
<dbReference type="InterPro" id="IPR035901">
    <property type="entry name" value="GIY-YIG_endonuc_sf"/>
</dbReference>
<dbReference type="GO" id="GO:0045004">
    <property type="term" value="P:DNA replication proofreading"/>
    <property type="evidence" value="ECO:0007669"/>
    <property type="project" value="TreeGrafter"/>
</dbReference>
<dbReference type="Gene3D" id="3.30.420.10">
    <property type="entry name" value="Ribonuclease H-like superfamily/Ribonuclease H"/>
    <property type="match status" value="1"/>
</dbReference>
<dbReference type="SUPFAM" id="SSF82771">
    <property type="entry name" value="GIY-YIG endonuclease"/>
    <property type="match status" value="1"/>
</dbReference>
<keyword evidence="4" id="KW-0540">Nuclease</keyword>
<dbReference type="RefSeq" id="WP_151668296.1">
    <property type="nucleotide sequence ID" value="NZ_WBVO01000013.1"/>
</dbReference>
<dbReference type="CDD" id="cd06127">
    <property type="entry name" value="DEDDh"/>
    <property type="match status" value="1"/>
</dbReference>
<sequence>MYAVIDIETSGGKFGEERVIEVAIFKYEDGEIIDQFISLVNPEGPIQPYVQKLTGINPKMVRRAPKFHEIAKRIVEVTEDAVFVAHNVNFDYRVIQEEFARLGYDYQRRTLDTITHAQRLIPGLKAYGLETLCEALGILNTNRHRADGDARATVKLLSILLDKDTEKKIEKIARNRQDTTPDHDFSDLTSKLYNTTGLYYIHNRAGEVIYIGQSNNLRNKIDRHFLATNERALQLQADADSIHIEPTGSELIALITEHLELKKLSPALNKRTDKYTLSFGLFMDSDDDKTVRQVRVQKVKKEQPVIHVSDENVGIEIAGKFCRNFDINPKDVALSRQLDRMQAAYNEHLEPKKIKALSVKKRVWRTALPFTNALLIDQGRKTGEKSVVVWEDGKLRGYGYFDLEYQLSDIDTVKRAMTSIASSSYLSSLVYEHYRKGKFSEIRTY</sequence>
<comment type="caution">
    <text evidence="4">The sequence shown here is derived from an EMBL/GenBank/DDBJ whole genome shotgun (WGS) entry which is preliminary data.</text>
</comment>
<comment type="function">
    <text evidence="1">DNA polymerase III is a complex, multichain enzyme responsible for most of the replicative synthesis in bacteria. The epsilon subunit contain the editing function and is a proofreading 3'-5' exonuclease.</text>
</comment>
<reference evidence="4 5" key="1">
    <citation type="submission" date="2019-09" db="EMBL/GenBank/DDBJ databases">
        <title>Genomes of family Cryomorphaceae.</title>
        <authorList>
            <person name="Bowman J.P."/>
        </authorList>
    </citation>
    <scope>NUCLEOTIDE SEQUENCE [LARGE SCALE GENOMIC DNA]</scope>
    <source>
        <strain evidence="4 5">LMG 25704</strain>
    </source>
</reference>
<proteinExistence type="predicted"/>
<dbReference type="Gene3D" id="3.40.1440.10">
    <property type="entry name" value="GIY-YIG endonuclease"/>
    <property type="match status" value="1"/>
</dbReference>
<keyword evidence="5" id="KW-1185">Reference proteome</keyword>
<feature type="domain" description="GIY-YIG" evidence="3">
    <location>
        <begin position="194"/>
        <end position="270"/>
    </location>
</feature>
<dbReference type="SUPFAM" id="SSF53098">
    <property type="entry name" value="Ribonuclease H-like"/>
    <property type="match status" value="1"/>
</dbReference>
<dbReference type="SMART" id="SM00465">
    <property type="entry name" value="GIYc"/>
    <property type="match status" value="1"/>
</dbReference>
<dbReference type="GO" id="GO:0005829">
    <property type="term" value="C:cytosol"/>
    <property type="evidence" value="ECO:0007669"/>
    <property type="project" value="TreeGrafter"/>
</dbReference>
<organism evidence="4 5">
    <name type="scientific">Phaeocystidibacter luteus</name>
    <dbReference type="NCBI Taxonomy" id="911197"/>
    <lineage>
        <taxon>Bacteria</taxon>
        <taxon>Pseudomonadati</taxon>
        <taxon>Bacteroidota</taxon>
        <taxon>Flavobacteriia</taxon>
        <taxon>Flavobacteriales</taxon>
        <taxon>Phaeocystidibacteraceae</taxon>
        <taxon>Phaeocystidibacter</taxon>
    </lineage>
</organism>
<dbReference type="OrthoDB" id="9803913at2"/>
<dbReference type="Proteomes" id="UP000468650">
    <property type="component" value="Unassembled WGS sequence"/>
</dbReference>
<evidence type="ECO:0000256" key="2">
    <source>
        <dbReference type="ARBA" id="ARBA00026073"/>
    </source>
</evidence>
<dbReference type="PANTHER" id="PTHR30231:SF41">
    <property type="entry name" value="DNA POLYMERASE III SUBUNIT EPSILON"/>
    <property type="match status" value="1"/>
</dbReference>
<dbReference type="GO" id="GO:0003887">
    <property type="term" value="F:DNA-directed DNA polymerase activity"/>
    <property type="evidence" value="ECO:0007669"/>
    <property type="project" value="InterPro"/>
</dbReference>
<evidence type="ECO:0000259" key="3">
    <source>
        <dbReference type="PROSITE" id="PS50164"/>
    </source>
</evidence>
<dbReference type="SMART" id="SM00479">
    <property type="entry name" value="EXOIII"/>
    <property type="match status" value="1"/>
</dbReference>
<dbReference type="GO" id="GO:0008408">
    <property type="term" value="F:3'-5' exonuclease activity"/>
    <property type="evidence" value="ECO:0007669"/>
    <property type="project" value="TreeGrafter"/>
</dbReference>
<evidence type="ECO:0000313" key="4">
    <source>
        <dbReference type="EMBL" id="KAB2806779.1"/>
    </source>
</evidence>
<dbReference type="EMBL" id="WBVO01000013">
    <property type="protein sequence ID" value="KAB2806779.1"/>
    <property type="molecule type" value="Genomic_DNA"/>
</dbReference>
<accession>A0A6N6RD31</accession>
<dbReference type="PROSITE" id="PS50164">
    <property type="entry name" value="GIY_YIG"/>
    <property type="match status" value="1"/>
</dbReference>